<dbReference type="InterPro" id="IPR050736">
    <property type="entry name" value="Sensor_HK_Regulatory"/>
</dbReference>
<protein>
    <recommendedName>
        <fullName evidence="3">histidine kinase</fullName>
        <ecNumber evidence="3">2.7.13.3</ecNumber>
    </recommendedName>
</protein>
<dbReference type="Proteomes" id="UP000614469">
    <property type="component" value="Unassembled WGS sequence"/>
</dbReference>
<dbReference type="PRINTS" id="PR00344">
    <property type="entry name" value="BCTRLSENSOR"/>
</dbReference>
<keyword evidence="4" id="KW-0597">Phosphoprotein</keyword>
<name>A0A8J6NHP2_9CHLR</name>
<accession>A0A8J6NHP2</accession>
<dbReference type="SUPFAM" id="SSF158472">
    <property type="entry name" value="HAMP domain-like"/>
    <property type="match status" value="1"/>
</dbReference>
<dbReference type="SUPFAM" id="SSF47384">
    <property type="entry name" value="Homodimeric domain of signal transducing histidine kinase"/>
    <property type="match status" value="1"/>
</dbReference>
<evidence type="ECO:0000256" key="2">
    <source>
        <dbReference type="ARBA" id="ARBA00004370"/>
    </source>
</evidence>
<evidence type="ECO:0000256" key="5">
    <source>
        <dbReference type="ARBA" id="ARBA00022679"/>
    </source>
</evidence>
<evidence type="ECO:0000313" key="13">
    <source>
        <dbReference type="Proteomes" id="UP000614469"/>
    </source>
</evidence>
<dbReference type="InterPro" id="IPR036890">
    <property type="entry name" value="HATPase_C_sf"/>
</dbReference>
<dbReference type="CDD" id="cd00075">
    <property type="entry name" value="HATPase"/>
    <property type="match status" value="1"/>
</dbReference>
<dbReference type="Gene3D" id="3.30.565.10">
    <property type="entry name" value="Histidine kinase-like ATPase, C-terminal domain"/>
    <property type="match status" value="1"/>
</dbReference>
<feature type="transmembrane region" description="Helical" evidence="9">
    <location>
        <begin position="12"/>
        <end position="31"/>
    </location>
</feature>
<evidence type="ECO:0000256" key="4">
    <source>
        <dbReference type="ARBA" id="ARBA00022553"/>
    </source>
</evidence>
<dbReference type="Gene3D" id="1.10.287.130">
    <property type="match status" value="1"/>
</dbReference>
<feature type="domain" description="Histidine kinase" evidence="10">
    <location>
        <begin position="193"/>
        <end position="414"/>
    </location>
</feature>
<dbReference type="PROSITE" id="PS50109">
    <property type="entry name" value="HIS_KIN"/>
    <property type="match status" value="1"/>
</dbReference>
<keyword evidence="7" id="KW-0902">Two-component regulatory system</keyword>
<dbReference type="GO" id="GO:0000155">
    <property type="term" value="F:phosphorelay sensor kinase activity"/>
    <property type="evidence" value="ECO:0007669"/>
    <property type="project" value="InterPro"/>
</dbReference>
<evidence type="ECO:0000256" key="6">
    <source>
        <dbReference type="ARBA" id="ARBA00022777"/>
    </source>
</evidence>
<evidence type="ECO:0000256" key="1">
    <source>
        <dbReference type="ARBA" id="ARBA00000085"/>
    </source>
</evidence>
<dbReference type="InterPro" id="IPR004358">
    <property type="entry name" value="Sig_transdc_His_kin-like_C"/>
</dbReference>
<evidence type="ECO:0000256" key="7">
    <source>
        <dbReference type="ARBA" id="ARBA00023012"/>
    </source>
</evidence>
<evidence type="ECO:0000256" key="3">
    <source>
        <dbReference type="ARBA" id="ARBA00012438"/>
    </source>
</evidence>
<dbReference type="InterPro" id="IPR003660">
    <property type="entry name" value="HAMP_dom"/>
</dbReference>
<feature type="transmembrane region" description="Helical" evidence="9">
    <location>
        <begin position="70"/>
        <end position="91"/>
    </location>
</feature>
<evidence type="ECO:0000259" key="10">
    <source>
        <dbReference type="PROSITE" id="PS50109"/>
    </source>
</evidence>
<organism evidence="12 13">
    <name type="scientific">Candidatus Desulfolinea nitratireducens</name>
    <dbReference type="NCBI Taxonomy" id="2841698"/>
    <lineage>
        <taxon>Bacteria</taxon>
        <taxon>Bacillati</taxon>
        <taxon>Chloroflexota</taxon>
        <taxon>Anaerolineae</taxon>
        <taxon>Anaerolineales</taxon>
        <taxon>Anaerolineales incertae sedis</taxon>
        <taxon>Candidatus Desulfolinea</taxon>
    </lineage>
</organism>
<dbReference type="Pfam" id="PF02518">
    <property type="entry name" value="HATPase_c"/>
    <property type="match status" value="1"/>
</dbReference>
<dbReference type="FunFam" id="3.30.565.10:FF:000006">
    <property type="entry name" value="Sensor histidine kinase WalK"/>
    <property type="match status" value="1"/>
</dbReference>
<evidence type="ECO:0000313" key="12">
    <source>
        <dbReference type="EMBL" id="MBC8334279.1"/>
    </source>
</evidence>
<dbReference type="FunFam" id="1.10.287.130:FF:000001">
    <property type="entry name" value="Two-component sensor histidine kinase"/>
    <property type="match status" value="1"/>
</dbReference>
<feature type="transmembrane region" description="Helical" evidence="9">
    <location>
        <begin position="37"/>
        <end position="58"/>
    </location>
</feature>
<comment type="catalytic activity">
    <reaction evidence="1">
        <text>ATP + protein L-histidine = ADP + protein N-phospho-L-histidine.</text>
        <dbReference type="EC" id="2.7.13.3"/>
    </reaction>
</comment>
<dbReference type="CDD" id="cd06225">
    <property type="entry name" value="HAMP"/>
    <property type="match status" value="1"/>
</dbReference>
<dbReference type="InterPro" id="IPR003661">
    <property type="entry name" value="HisK_dim/P_dom"/>
</dbReference>
<dbReference type="InterPro" id="IPR036097">
    <property type="entry name" value="HisK_dim/P_sf"/>
</dbReference>
<dbReference type="PROSITE" id="PS50885">
    <property type="entry name" value="HAMP"/>
    <property type="match status" value="1"/>
</dbReference>
<dbReference type="EMBL" id="JACNJN010000057">
    <property type="protein sequence ID" value="MBC8334279.1"/>
    <property type="molecule type" value="Genomic_DNA"/>
</dbReference>
<dbReference type="SMART" id="SM00387">
    <property type="entry name" value="HATPase_c"/>
    <property type="match status" value="1"/>
</dbReference>
<dbReference type="InterPro" id="IPR005467">
    <property type="entry name" value="His_kinase_dom"/>
</dbReference>
<dbReference type="SMART" id="SM00388">
    <property type="entry name" value="HisKA"/>
    <property type="match status" value="1"/>
</dbReference>
<dbReference type="GO" id="GO:0016020">
    <property type="term" value="C:membrane"/>
    <property type="evidence" value="ECO:0007669"/>
    <property type="project" value="UniProtKB-SubCell"/>
</dbReference>
<reference evidence="12 13" key="1">
    <citation type="submission" date="2020-08" db="EMBL/GenBank/DDBJ databases">
        <title>Bridging the membrane lipid divide: bacteria of the FCB group superphylum have the potential to synthesize archaeal ether lipids.</title>
        <authorList>
            <person name="Villanueva L."/>
            <person name="Von Meijenfeldt F.A.B."/>
            <person name="Westbye A.B."/>
            <person name="Yadav S."/>
            <person name="Hopmans E.C."/>
            <person name="Dutilh B.E."/>
            <person name="Sinninghe Damste J.S."/>
        </authorList>
    </citation>
    <scope>NUCLEOTIDE SEQUENCE [LARGE SCALE GENOMIC DNA]</scope>
    <source>
        <strain evidence="12">NIOZ-UU36</strain>
    </source>
</reference>
<dbReference type="EC" id="2.7.13.3" evidence="3"/>
<feature type="transmembrane region" description="Helical" evidence="9">
    <location>
        <begin position="103"/>
        <end position="124"/>
    </location>
</feature>
<proteinExistence type="predicted"/>
<dbReference type="Pfam" id="PF00512">
    <property type="entry name" value="HisKA"/>
    <property type="match status" value="1"/>
</dbReference>
<dbReference type="InterPro" id="IPR003594">
    <property type="entry name" value="HATPase_dom"/>
</dbReference>
<keyword evidence="6" id="KW-0418">Kinase</keyword>
<evidence type="ECO:0000256" key="8">
    <source>
        <dbReference type="ARBA" id="ARBA00023136"/>
    </source>
</evidence>
<dbReference type="Gene3D" id="6.10.340.10">
    <property type="match status" value="1"/>
</dbReference>
<keyword evidence="8 9" id="KW-0472">Membrane</keyword>
<keyword evidence="9" id="KW-1133">Transmembrane helix</keyword>
<dbReference type="PANTHER" id="PTHR43711">
    <property type="entry name" value="TWO-COMPONENT HISTIDINE KINASE"/>
    <property type="match status" value="1"/>
</dbReference>
<comment type="caution">
    <text evidence="12">The sequence shown here is derived from an EMBL/GenBank/DDBJ whole genome shotgun (WGS) entry which is preliminary data.</text>
</comment>
<dbReference type="Pfam" id="PF00672">
    <property type="entry name" value="HAMP"/>
    <property type="match status" value="1"/>
</dbReference>
<evidence type="ECO:0000256" key="9">
    <source>
        <dbReference type="SAM" id="Phobius"/>
    </source>
</evidence>
<gene>
    <name evidence="12" type="ORF">H8E29_03350</name>
</gene>
<dbReference type="AlphaFoldDB" id="A0A8J6NHP2"/>
<feature type="domain" description="HAMP" evidence="11">
    <location>
        <begin position="126"/>
        <end position="178"/>
    </location>
</feature>
<evidence type="ECO:0000259" key="11">
    <source>
        <dbReference type="PROSITE" id="PS50885"/>
    </source>
</evidence>
<dbReference type="SUPFAM" id="SSF55874">
    <property type="entry name" value="ATPase domain of HSP90 chaperone/DNA topoisomerase II/histidine kinase"/>
    <property type="match status" value="1"/>
</dbReference>
<dbReference type="SMART" id="SM00304">
    <property type="entry name" value="HAMP"/>
    <property type="match status" value="1"/>
</dbReference>
<comment type="subcellular location">
    <subcellularLocation>
        <location evidence="2">Membrane</location>
    </subcellularLocation>
</comment>
<dbReference type="CDD" id="cd00082">
    <property type="entry name" value="HisKA"/>
    <property type="match status" value="1"/>
</dbReference>
<keyword evidence="5" id="KW-0808">Transferase</keyword>
<keyword evidence="9" id="KW-0812">Transmembrane</keyword>
<sequence>MNKRYSRLINYLLGILTVLLLTVALIQLIMHPPPGDLLYLALYLSFTSLISAVIGFLFHRLGWWRRLPRLSYALILGYILAGGLTLFNVWVTARLMFINQHDLALASLLLLFAGGISVVFGFFISNTITQALGNLVAGANQLSLGEFSTRVDVNGNDEIAQLSRAFNEMSARLEQAAENERALDETRRNLVAWASHDLRTPLTSLRVMIAALVDGVVDDPETISRYLRQSQNEITRMSKLLDDLFELAQLDAGFQDLDFEWVSLSDLISDTLESFAARADAQDVTLEGTVDPQVDLVWATPEKLSRILDNLLSNALRYTPQDGVIHLSAKAEENATLVTVKDSGSGIAPNDLPFIFDHFYRGEKSRMRDDDESSSVGLGLAIVKGLVEAHGGEISVQSKAGEGAQFQFTLPGHEVG</sequence>
<dbReference type="PANTHER" id="PTHR43711:SF1">
    <property type="entry name" value="HISTIDINE KINASE 1"/>
    <property type="match status" value="1"/>
</dbReference>